<evidence type="ECO:0000313" key="1">
    <source>
        <dbReference type="EMBL" id="HJC48936.1"/>
    </source>
</evidence>
<accession>A0A9D2PDQ1</accession>
<dbReference type="AlphaFoldDB" id="A0A9D2PDQ1"/>
<reference evidence="1" key="1">
    <citation type="journal article" date="2021" name="PeerJ">
        <title>Extensive microbial diversity within the chicken gut microbiome revealed by metagenomics and culture.</title>
        <authorList>
            <person name="Gilroy R."/>
            <person name="Ravi A."/>
            <person name="Getino M."/>
            <person name="Pursley I."/>
            <person name="Horton D.L."/>
            <person name="Alikhan N.F."/>
            <person name="Baker D."/>
            <person name="Gharbi K."/>
            <person name="Hall N."/>
            <person name="Watson M."/>
            <person name="Adriaenssens E.M."/>
            <person name="Foster-Nyarko E."/>
            <person name="Jarju S."/>
            <person name="Secka A."/>
            <person name="Antonio M."/>
            <person name="Oren A."/>
            <person name="Chaudhuri R.R."/>
            <person name="La Ragione R."/>
            <person name="Hildebrand F."/>
            <person name="Pallen M.J."/>
        </authorList>
    </citation>
    <scope>NUCLEOTIDE SEQUENCE</scope>
    <source>
        <strain evidence="1">CHK183-5548</strain>
    </source>
</reference>
<dbReference type="Proteomes" id="UP000823883">
    <property type="component" value="Unassembled WGS sequence"/>
</dbReference>
<protein>
    <submittedName>
        <fullName evidence="1">Uncharacterized protein</fullName>
    </submittedName>
</protein>
<organism evidence="1 2">
    <name type="scientific">Candidatus Lachnoclostridium pullistercoris</name>
    <dbReference type="NCBI Taxonomy" id="2838632"/>
    <lineage>
        <taxon>Bacteria</taxon>
        <taxon>Bacillati</taxon>
        <taxon>Bacillota</taxon>
        <taxon>Clostridia</taxon>
        <taxon>Lachnospirales</taxon>
        <taxon>Lachnospiraceae</taxon>
    </lineage>
</organism>
<comment type="caution">
    <text evidence="1">The sequence shown here is derived from an EMBL/GenBank/DDBJ whole genome shotgun (WGS) entry which is preliminary data.</text>
</comment>
<gene>
    <name evidence="1" type="ORF">IAA04_12880</name>
</gene>
<dbReference type="EMBL" id="DWWL01000084">
    <property type="protein sequence ID" value="HJC48936.1"/>
    <property type="molecule type" value="Genomic_DNA"/>
</dbReference>
<sequence>MSLDEIKNEISKINSYLKNCLWMDFEICEMSFIKIEVAGRIDRGINDFAISIEFNQPYLVSGLLTWGLEHSKEFIRLAKPSEFIEFNKRYKIEQGKYLFRINMENCDEGIYIAASDVKCDIYNENPFD</sequence>
<proteinExistence type="predicted"/>
<name>A0A9D2PDQ1_9FIRM</name>
<evidence type="ECO:0000313" key="2">
    <source>
        <dbReference type="Proteomes" id="UP000823883"/>
    </source>
</evidence>
<reference evidence="1" key="2">
    <citation type="submission" date="2021-04" db="EMBL/GenBank/DDBJ databases">
        <authorList>
            <person name="Gilroy R."/>
        </authorList>
    </citation>
    <scope>NUCLEOTIDE SEQUENCE</scope>
    <source>
        <strain evidence="1">CHK183-5548</strain>
    </source>
</reference>